<dbReference type="KEGG" id="dpl:KGM_201742"/>
<reference evidence="2 3" key="1">
    <citation type="journal article" date="2011" name="Cell">
        <title>The monarch butterfly genome yields insights into long-distance migration.</title>
        <authorList>
            <person name="Zhan S."/>
            <person name="Merlin C."/>
            <person name="Boore J.L."/>
            <person name="Reppert S.M."/>
        </authorList>
    </citation>
    <scope>NUCLEOTIDE SEQUENCE [LARGE SCALE GENOMIC DNA]</scope>
    <source>
        <strain evidence="2">F-2</strain>
    </source>
</reference>
<keyword evidence="3" id="KW-1185">Reference proteome</keyword>
<name>A0A212FJV7_DANPL</name>
<proteinExistence type="predicted"/>
<organism evidence="2 3">
    <name type="scientific">Danaus plexippus plexippus</name>
    <dbReference type="NCBI Taxonomy" id="278856"/>
    <lineage>
        <taxon>Eukaryota</taxon>
        <taxon>Metazoa</taxon>
        <taxon>Ecdysozoa</taxon>
        <taxon>Arthropoda</taxon>
        <taxon>Hexapoda</taxon>
        <taxon>Insecta</taxon>
        <taxon>Pterygota</taxon>
        <taxon>Neoptera</taxon>
        <taxon>Endopterygota</taxon>
        <taxon>Lepidoptera</taxon>
        <taxon>Glossata</taxon>
        <taxon>Ditrysia</taxon>
        <taxon>Papilionoidea</taxon>
        <taxon>Nymphalidae</taxon>
        <taxon>Danainae</taxon>
        <taxon>Danaini</taxon>
        <taxon>Danaina</taxon>
        <taxon>Danaus</taxon>
        <taxon>Danaus</taxon>
    </lineage>
</organism>
<protein>
    <recommendedName>
        <fullName evidence="4">FAM194 C-terminal domain-containing protein</fullName>
    </recommendedName>
</protein>
<evidence type="ECO:0000313" key="2">
    <source>
        <dbReference type="EMBL" id="OWR54025.1"/>
    </source>
</evidence>
<accession>A0A212FJV7</accession>
<dbReference type="EMBL" id="AGBW02008206">
    <property type="protein sequence ID" value="OWR54025.1"/>
    <property type="molecule type" value="Genomic_DNA"/>
</dbReference>
<dbReference type="STRING" id="278856.A0A212FJV7"/>
<feature type="region of interest" description="Disordered" evidence="1">
    <location>
        <begin position="252"/>
        <end position="577"/>
    </location>
</feature>
<gene>
    <name evidence="2" type="ORF">KGM_201742</name>
</gene>
<evidence type="ECO:0000256" key="1">
    <source>
        <dbReference type="SAM" id="MobiDB-lite"/>
    </source>
</evidence>
<comment type="caution">
    <text evidence="2">The sequence shown here is derived from an EMBL/GenBank/DDBJ whole genome shotgun (WGS) entry which is preliminary data.</text>
</comment>
<evidence type="ECO:0008006" key="4">
    <source>
        <dbReference type="Google" id="ProtNLM"/>
    </source>
</evidence>
<sequence>MGLQKGKQFVRQIETTPLYTSRAESELSIVGPVRRQRDNERQRSIHFKYSQDNEELIPLPGSSDYISLENKYYIQGNKNIPRKTDLLIKRKFSSERDLFSDAPFREKSIEKIPFEQKMLHDKNYVTYKRDHHHSYQDSHHDESDILQKKENEFVKEIPKRSLSDTNVRGYMSEESMKSISIATRDIPRKDFSYFFIKKTDITKKRQMISLSSSELVKNTQDMYRARAEEAKIKKEQELKQKLEDDEKKRIALEEKRKLQDEEKTKKDKEVKGQKEIPKSREESLKVKEDLDMHEKEEVKEISKKEEREIVPKEVKLKKITDKEGKKNEEKEVNQRKDEEKGKEKSLKEEQMRLAKEEKLKLKEEKEREKALKKDQMRLANEEKKRLKEEKEKEKALKKDQAHLAKEEKQRLKEEKEKEKALKKDLLRLANEEKQLFKEGKEKIKSPKKDQIPLDNQEKQKLKEEKEKEQALKRDQMRLASEEKKRLKEEKEKEQAIKKDQMRLASEEKQRLKEEKEKELALKKDLIRLANEENQRAKESGKSKNRENEEKSSHKDQAMTELMLKKDKESKLRKTQEDEIKKKEAELKFKSLKETKQEEKIQKPEIKKVVEEPQTKELNIDQIKIKRPSTDDLILKLVKLKQSEDHRPRQRPTRMSQINIPEKIIVGHKTHKVIKNENCVICLDSDLDLDIENIMLNEGKSDKSNEIIIGPKIFRYKSPLVLKTEDVGKCPLFFTSKPTEDDVTLNTDVIQNNIDEGNGRSIPPILAGKYVEQEVAKGITRYALSDRTFIEKGWTMLPTEKVVRKMNVYRMRPAHPEFDWFEHNKNKKLICYDTGEKLAEFDDTGKGRWFYRNGKVALDYYDAEELNAQQRIVIFSSGEPDEGGRPRPLTILATFDYLGNGIVFDHSGKIRLKYNQTEGVVLDRSIGPVSHWKWHTLNDPPVLQQVMIDTQMSHKDPQILKLGGPQENKQRPDNEEMLAIEFDNFIKEKSKKLSQKFKPFQIKMKALKINENFSLKVLDQATIYLIYRDGSTNLKLNIGMILDHQEIVDTDTAEVGEVSNSLERFPARTDSLAGLQRSVAHAQRVERSMVEREKRIRPTQPTASVDRLTSGLSRPLRTQLYTVASTTDNRFCKCRKPSTTNLYYDTRLN</sequence>
<dbReference type="eggNOG" id="ENOG502S8S3">
    <property type="taxonomic scope" value="Eukaryota"/>
</dbReference>
<dbReference type="AlphaFoldDB" id="A0A212FJV7"/>
<dbReference type="Proteomes" id="UP000007151">
    <property type="component" value="Unassembled WGS sequence"/>
</dbReference>
<dbReference type="InParanoid" id="A0A212FJV7"/>
<evidence type="ECO:0000313" key="3">
    <source>
        <dbReference type="Proteomes" id="UP000007151"/>
    </source>
</evidence>